<evidence type="ECO:0000256" key="2">
    <source>
        <dbReference type="PROSITE-ProRule" id="PRU00504"/>
    </source>
</evidence>
<dbReference type="InterPro" id="IPR036514">
    <property type="entry name" value="SGNH_hydro_sf"/>
</dbReference>
<dbReference type="EMBL" id="CAJNON010000561">
    <property type="protein sequence ID" value="CAF1316714.1"/>
    <property type="molecule type" value="Genomic_DNA"/>
</dbReference>
<evidence type="ECO:0000313" key="5">
    <source>
        <dbReference type="EMBL" id="CAF1316714.1"/>
    </source>
</evidence>
<accession>A0A815EMB4</accession>
<dbReference type="PROSITE" id="PS51125">
    <property type="entry name" value="NHL"/>
    <property type="match status" value="1"/>
</dbReference>
<reference evidence="5" key="1">
    <citation type="submission" date="2021-02" db="EMBL/GenBank/DDBJ databases">
        <authorList>
            <person name="Nowell W R."/>
        </authorList>
    </citation>
    <scope>NUCLEOTIDE SEQUENCE</scope>
</reference>
<dbReference type="Gene3D" id="2.40.10.500">
    <property type="match status" value="1"/>
</dbReference>
<evidence type="ECO:0000313" key="7">
    <source>
        <dbReference type="Proteomes" id="UP000663891"/>
    </source>
</evidence>
<dbReference type="CDD" id="cd05819">
    <property type="entry name" value="NHL"/>
    <property type="match status" value="1"/>
</dbReference>
<dbReference type="Pfam" id="PF01436">
    <property type="entry name" value="NHL"/>
    <property type="match status" value="1"/>
</dbReference>
<dbReference type="Pfam" id="PF13472">
    <property type="entry name" value="Lipase_GDSL_2"/>
    <property type="match status" value="1"/>
</dbReference>
<dbReference type="InterPro" id="IPR051532">
    <property type="entry name" value="Ester_Hydrolysis_Enzymes"/>
</dbReference>
<dbReference type="InterPro" id="IPR013830">
    <property type="entry name" value="SGNH_hydro"/>
</dbReference>
<evidence type="ECO:0000256" key="3">
    <source>
        <dbReference type="SAM" id="SignalP"/>
    </source>
</evidence>
<protein>
    <recommendedName>
        <fullName evidence="4">SGNH hydrolase-type esterase domain-containing protein</fullName>
    </recommendedName>
</protein>
<dbReference type="Proteomes" id="UP000663891">
    <property type="component" value="Unassembled WGS sequence"/>
</dbReference>
<feature type="chain" id="PRO_5035604995" description="SGNH hydrolase-type esterase domain-containing protein" evidence="3">
    <location>
        <begin position="17"/>
        <end position="600"/>
    </location>
</feature>
<keyword evidence="1" id="KW-0677">Repeat</keyword>
<comment type="caution">
    <text evidence="5">The sequence shown here is derived from an EMBL/GenBank/DDBJ whole genome shotgun (WGS) entry which is preliminary data.</text>
</comment>
<dbReference type="EMBL" id="CAJOAY010000637">
    <property type="protein sequence ID" value="CAF3707302.1"/>
    <property type="molecule type" value="Genomic_DNA"/>
</dbReference>
<sequence>MKLWLFLSFVLHHVHSTTIGLIPNTTVTRLTSSSSSIMIGTKEECLCAMIISSNISAFNYFTNNTCQLFSNASVTDTYFSWMINVNGLFYFRSQSSQIETTDEYSTTTSAPTTVAYNCSAVSLALVGTTVFGNANSTSGTSLGELSFPWYVGLNSDKSMLISDCGNFRVLRVYANKSTGVLVTPDNIWLQSRRVGFDASLLNLFVLDAGNCLMTRYHNGSLTTQTVFGSTCGSNLTQFSNFASFCMDSAGNFYIADMSNHRIMFWKANATAGVVLAGVTGVPGNDSLHLYNPQFITLDETQGLFYVADTFNHRIVRYSMNSSVGTVVAGGNGVGQGRNQLNEPSGIYLAKSINALYIADTQNNRIVRWYLGDSEGQTIAGDCNGTAGTTALLLNIPTTLTMDSDEKYFIGASDAVGIGTSNPSKDGWVPKFASLISAEQTINLGRSGSTLNDAIEQQLPRVLDQKPNVITIWLAVNDFNQQVYDRSILTSYTSDLNDMLSQLRANLGLDTRILVGNIPDLSKVHIYTSLGIPKLLLTLQVKRWNDAIKKVVKKNRCDLVDLHSHWKELGDHPEYVSFDGFHPSSDGYQRLAQVFYQQYCK</sequence>
<dbReference type="Gene3D" id="3.40.50.1110">
    <property type="entry name" value="SGNH hydrolase"/>
    <property type="match status" value="1"/>
</dbReference>
<feature type="signal peptide" evidence="3">
    <location>
        <begin position="1"/>
        <end position="16"/>
    </location>
</feature>
<dbReference type="AlphaFoldDB" id="A0A815EMB4"/>
<feature type="domain" description="SGNH hydrolase-type esterase" evidence="4">
    <location>
        <begin position="409"/>
        <end position="589"/>
    </location>
</feature>
<dbReference type="PANTHER" id="PTHR30383">
    <property type="entry name" value="THIOESTERASE 1/PROTEASE 1/LYSOPHOSPHOLIPASE L1"/>
    <property type="match status" value="1"/>
</dbReference>
<dbReference type="SUPFAM" id="SSF101898">
    <property type="entry name" value="NHL repeat"/>
    <property type="match status" value="1"/>
</dbReference>
<dbReference type="SUPFAM" id="SSF52266">
    <property type="entry name" value="SGNH hydrolase"/>
    <property type="match status" value="1"/>
</dbReference>
<dbReference type="PANTHER" id="PTHR30383:SF5">
    <property type="entry name" value="SGNH HYDROLASE-TYPE ESTERASE DOMAIN-CONTAINING PROTEIN"/>
    <property type="match status" value="1"/>
</dbReference>
<organism evidence="5 7">
    <name type="scientific">Adineta steineri</name>
    <dbReference type="NCBI Taxonomy" id="433720"/>
    <lineage>
        <taxon>Eukaryota</taxon>
        <taxon>Metazoa</taxon>
        <taxon>Spiralia</taxon>
        <taxon>Gnathifera</taxon>
        <taxon>Rotifera</taxon>
        <taxon>Eurotatoria</taxon>
        <taxon>Bdelloidea</taxon>
        <taxon>Adinetida</taxon>
        <taxon>Adinetidae</taxon>
        <taxon>Adineta</taxon>
    </lineage>
</organism>
<name>A0A815EMB4_9BILA</name>
<feature type="repeat" description="NHL" evidence="2">
    <location>
        <begin position="276"/>
        <end position="320"/>
    </location>
</feature>
<dbReference type="OrthoDB" id="273823at2759"/>
<dbReference type="InterPro" id="IPR001258">
    <property type="entry name" value="NHL_repeat"/>
</dbReference>
<dbReference type="Proteomes" id="UP000663881">
    <property type="component" value="Unassembled WGS sequence"/>
</dbReference>
<dbReference type="InterPro" id="IPR011042">
    <property type="entry name" value="6-blade_b-propeller_TolB-like"/>
</dbReference>
<gene>
    <name evidence="6" type="ORF">OKA104_LOCUS12927</name>
    <name evidence="5" type="ORF">VCS650_LOCUS31905</name>
</gene>
<keyword evidence="3" id="KW-0732">Signal</keyword>
<dbReference type="Gene3D" id="2.120.10.30">
    <property type="entry name" value="TolB, C-terminal domain"/>
    <property type="match status" value="1"/>
</dbReference>
<evidence type="ECO:0000259" key="4">
    <source>
        <dbReference type="Pfam" id="PF13472"/>
    </source>
</evidence>
<evidence type="ECO:0000313" key="6">
    <source>
        <dbReference type="EMBL" id="CAF3707302.1"/>
    </source>
</evidence>
<dbReference type="GO" id="GO:0004622">
    <property type="term" value="F:phosphatidylcholine lysophospholipase activity"/>
    <property type="evidence" value="ECO:0007669"/>
    <property type="project" value="TreeGrafter"/>
</dbReference>
<evidence type="ECO:0000256" key="1">
    <source>
        <dbReference type="ARBA" id="ARBA00022737"/>
    </source>
</evidence>
<proteinExistence type="predicted"/>